<dbReference type="PROSITE" id="PS52012">
    <property type="entry name" value="CFEM"/>
    <property type="match status" value="1"/>
</dbReference>
<dbReference type="RefSeq" id="XP_001386591.2">
    <property type="nucleotide sequence ID" value="XM_001386554.1"/>
</dbReference>
<feature type="domain" description="CFEM" evidence="7">
    <location>
        <begin position="29"/>
        <end position="137"/>
    </location>
</feature>
<dbReference type="Pfam" id="PF05730">
    <property type="entry name" value="CFEM"/>
    <property type="match status" value="1"/>
</dbReference>
<feature type="disulfide bond" evidence="5">
    <location>
        <begin position="61"/>
        <end position="92"/>
    </location>
</feature>
<dbReference type="GO" id="GO:0046872">
    <property type="term" value="F:metal ion binding"/>
    <property type="evidence" value="ECO:0007669"/>
    <property type="project" value="UniProtKB-UniRule"/>
</dbReference>
<feature type="disulfide bond" evidence="5">
    <location>
        <begin position="71"/>
        <end position="78"/>
    </location>
</feature>
<feature type="signal peptide" evidence="6">
    <location>
        <begin position="1"/>
        <end position="16"/>
    </location>
</feature>
<evidence type="ECO:0000256" key="5">
    <source>
        <dbReference type="PROSITE-ProRule" id="PRU01356"/>
    </source>
</evidence>
<keyword evidence="2" id="KW-0964">Secreted</keyword>
<dbReference type="KEGG" id="pic:PICST_64387"/>
<dbReference type="AlphaFoldDB" id="A3M0N8"/>
<dbReference type="EMBL" id="CP000502">
    <property type="protein sequence ID" value="ABN68562.2"/>
    <property type="molecule type" value="Genomic_DNA"/>
</dbReference>
<keyword evidence="3 6" id="KW-0732">Signal</keyword>
<organism evidence="8 9">
    <name type="scientific">Scheffersomyces stipitis (strain ATCC 58785 / CBS 6054 / NBRC 10063 / NRRL Y-11545)</name>
    <name type="common">Yeast</name>
    <name type="synonym">Pichia stipitis</name>
    <dbReference type="NCBI Taxonomy" id="322104"/>
    <lineage>
        <taxon>Eukaryota</taxon>
        <taxon>Fungi</taxon>
        <taxon>Dikarya</taxon>
        <taxon>Ascomycota</taxon>
        <taxon>Saccharomycotina</taxon>
        <taxon>Pichiomycetes</taxon>
        <taxon>Debaryomycetaceae</taxon>
        <taxon>Scheffersomyces</taxon>
    </lineage>
</organism>
<evidence type="ECO:0000256" key="4">
    <source>
        <dbReference type="ARBA" id="ARBA00023157"/>
    </source>
</evidence>
<evidence type="ECO:0000256" key="3">
    <source>
        <dbReference type="ARBA" id="ARBA00022729"/>
    </source>
</evidence>
<keyword evidence="9" id="KW-1185">Reference proteome</keyword>
<keyword evidence="5" id="KW-0479">Metal-binding</keyword>
<protein>
    <submittedName>
        <fullName evidence="8">Putative mycelial surface antigen</fullName>
    </submittedName>
</protein>
<evidence type="ECO:0000313" key="9">
    <source>
        <dbReference type="Proteomes" id="UP000002258"/>
    </source>
</evidence>
<gene>
    <name evidence="8" type="ORF">PICST_64387</name>
</gene>
<feature type="disulfide bond" evidence="5">
    <location>
        <begin position="57"/>
        <end position="97"/>
    </location>
</feature>
<evidence type="ECO:0000256" key="1">
    <source>
        <dbReference type="ARBA" id="ARBA00004613"/>
    </source>
</evidence>
<dbReference type="GO" id="GO:0005576">
    <property type="term" value="C:extracellular region"/>
    <property type="evidence" value="ECO:0007669"/>
    <property type="project" value="UniProtKB-SubCell"/>
</dbReference>
<keyword evidence="5" id="KW-0408">Iron</keyword>
<sequence length="137" mass="14293">MKSSIVLLAGVAATLAADITEAPTTSTDNPYTQYPSVPKTASINGFADRIYDDLPACAQPCMFQNTGITPCPYWDTGCLCVMPQFSGLIGQCIADACRGEEVSVATSLAISICSSAGVWEPYWMIPASVSQALASAA</sequence>
<feature type="disulfide bond" evidence="5">
    <location>
        <begin position="80"/>
        <end position="113"/>
    </location>
</feature>
<dbReference type="Proteomes" id="UP000002258">
    <property type="component" value="Chromosome 8"/>
</dbReference>
<feature type="non-terminal residue" evidence="8">
    <location>
        <position position="137"/>
    </location>
</feature>
<accession>A3M0N8</accession>
<evidence type="ECO:0000256" key="6">
    <source>
        <dbReference type="SAM" id="SignalP"/>
    </source>
</evidence>
<dbReference type="GeneID" id="4841018"/>
<dbReference type="InParanoid" id="A3M0N8"/>
<dbReference type="OMA" id="CWATACK"/>
<dbReference type="HOGENOM" id="CLU_147526_0_0_1"/>
<evidence type="ECO:0000259" key="7">
    <source>
        <dbReference type="PROSITE" id="PS52012"/>
    </source>
</evidence>
<comment type="subcellular location">
    <subcellularLocation>
        <location evidence="1">Secreted</location>
    </subcellularLocation>
</comment>
<feature type="chain" id="PRO_5002655782" evidence="6">
    <location>
        <begin position="17"/>
        <end position="137"/>
    </location>
</feature>
<keyword evidence="4 5" id="KW-1015">Disulfide bond</keyword>
<dbReference type="InterPro" id="IPR008427">
    <property type="entry name" value="Extracellular_membr_CFEM_dom"/>
</dbReference>
<name>A3M0N8_PICST</name>
<keyword evidence="5" id="KW-0349">Heme</keyword>
<dbReference type="STRING" id="322104.A3M0N8"/>
<evidence type="ECO:0000313" key="8">
    <source>
        <dbReference type="EMBL" id="ABN68562.2"/>
    </source>
</evidence>
<dbReference type="eggNOG" id="ENOG502SFDE">
    <property type="taxonomic scope" value="Eukaryota"/>
</dbReference>
<dbReference type="OrthoDB" id="2496787at2759"/>
<evidence type="ECO:0000256" key="2">
    <source>
        <dbReference type="ARBA" id="ARBA00022525"/>
    </source>
</evidence>
<feature type="binding site" description="axial binding residue" evidence="5">
    <location>
        <position position="75"/>
    </location>
    <ligand>
        <name>heme</name>
        <dbReference type="ChEBI" id="CHEBI:30413"/>
    </ligand>
    <ligandPart>
        <name>Fe</name>
        <dbReference type="ChEBI" id="CHEBI:18248"/>
    </ligandPart>
</feature>
<proteinExistence type="predicted"/>
<reference evidence="8 9" key="1">
    <citation type="journal article" date="2007" name="Nat. Biotechnol.">
        <title>Genome sequence of the lignocellulose-bioconverting and xylose-fermenting yeast Pichia stipitis.</title>
        <authorList>
            <person name="Jeffries T.W."/>
            <person name="Grigoriev I.V."/>
            <person name="Grimwood J."/>
            <person name="Laplaza J.M."/>
            <person name="Aerts A."/>
            <person name="Salamov A."/>
            <person name="Schmutz J."/>
            <person name="Lindquist E."/>
            <person name="Dehal P."/>
            <person name="Shapiro H."/>
            <person name="Jin Y.S."/>
            <person name="Passoth V."/>
            <person name="Richardson P.M."/>
        </authorList>
    </citation>
    <scope>NUCLEOTIDE SEQUENCE [LARGE SCALE GENOMIC DNA]</scope>
    <source>
        <strain evidence="9">ATCC 58785 / CBS 6054 / NBRC 10063 / NRRL Y-11545</strain>
    </source>
</reference>
<dbReference type="SMART" id="SM00747">
    <property type="entry name" value="CFEM"/>
    <property type="match status" value="1"/>
</dbReference>